<dbReference type="GO" id="GO:0008757">
    <property type="term" value="F:S-adenosylmethionine-dependent methyltransferase activity"/>
    <property type="evidence" value="ECO:0007669"/>
    <property type="project" value="InterPro"/>
</dbReference>
<dbReference type="InterPro" id="IPR029063">
    <property type="entry name" value="SAM-dependent_MTases_sf"/>
</dbReference>
<dbReference type="EMBL" id="CP022203">
    <property type="protein sequence ID" value="ATB51484.1"/>
    <property type="molecule type" value="Genomic_DNA"/>
</dbReference>
<dbReference type="Proteomes" id="UP000217343">
    <property type="component" value="Chromosome"/>
</dbReference>
<dbReference type="AlphaFoldDB" id="A0A286SGL3"/>
<evidence type="ECO:0000313" key="2">
    <source>
        <dbReference type="EMBL" id="ATB51484.1"/>
    </source>
</evidence>
<dbReference type="CDD" id="cd02440">
    <property type="entry name" value="AdoMet_MTases"/>
    <property type="match status" value="1"/>
</dbReference>
<evidence type="ECO:0000313" key="3">
    <source>
        <dbReference type="Proteomes" id="UP000217343"/>
    </source>
</evidence>
<dbReference type="Pfam" id="PF08241">
    <property type="entry name" value="Methyltransf_11"/>
    <property type="match status" value="1"/>
</dbReference>
<dbReference type="KEGG" id="mmas:MYMAC_007147"/>
<organism evidence="2 3">
    <name type="scientific">Corallococcus macrosporus DSM 14697</name>
    <dbReference type="NCBI Taxonomy" id="1189310"/>
    <lineage>
        <taxon>Bacteria</taxon>
        <taxon>Pseudomonadati</taxon>
        <taxon>Myxococcota</taxon>
        <taxon>Myxococcia</taxon>
        <taxon>Myxococcales</taxon>
        <taxon>Cystobacterineae</taxon>
        <taxon>Myxococcaceae</taxon>
        <taxon>Corallococcus</taxon>
    </lineage>
</organism>
<evidence type="ECO:0000259" key="1">
    <source>
        <dbReference type="Pfam" id="PF08241"/>
    </source>
</evidence>
<sequence>MNAHVVTPLLRCIFCRREQFTQQDSVLHCEGCGRRFPRNTAGYTDLMQTGTQPRTPPNTVAQRLMESDAFVGVYEHLMRPFFVRIFAGPGARVPTPVEEYAVYERWLDVPARGGPWLDLSCGAGFYTQSLARSAGNQLVVGLDLSEAMLEKAARQVAGTGNTVLLRGNVYELPLRDGVFAGVLNAGSLHLYPDPDLAYREIFRLLKPGGTYVASTFAESPRPLGRLGVRATGIRRTDLPGLPQALARAGFVDYEEQRYGDAFILKVRRPE</sequence>
<dbReference type="PANTHER" id="PTHR43591">
    <property type="entry name" value="METHYLTRANSFERASE"/>
    <property type="match status" value="1"/>
</dbReference>
<reference evidence="2 3" key="1">
    <citation type="submission" date="2017-06" db="EMBL/GenBank/DDBJ databases">
        <title>Sequencing and comparative analysis of myxobacterial genomes.</title>
        <authorList>
            <person name="Rupp O."/>
            <person name="Goesmann A."/>
            <person name="Sogaard-Andersen L."/>
        </authorList>
    </citation>
    <scope>NUCLEOTIDE SEQUENCE [LARGE SCALE GENOMIC DNA]</scope>
    <source>
        <strain evidence="2 3">DSM 14697</strain>
    </source>
</reference>
<protein>
    <submittedName>
        <fullName evidence="2">Type 11 methyltransferase</fullName>
    </submittedName>
</protein>
<feature type="domain" description="Methyltransferase type 11" evidence="1">
    <location>
        <begin position="117"/>
        <end position="212"/>
    </location>
</feature>
<keyword evidence="2" id="KW-0489">Methyltransferase</keyword>
<dbReference type="RefSeq" id="WP_013936917.1">
    <property type="nucleotide sequence ID" value="NZ_CP022203.1"/>
</dbReference>
<keyword evidence="3" id="KW-1185">Reference proteome</keyword>
<dbReference type="SUPFAM" id="SSF53335">
    <property type="entry name" value="S-adenosyl-L-methionine-dependent methyltransferases"/>
    <property type="match status" value="1"/>
</dbReference>
<name>A0A286SGL3_9BACT</name>
<gene>
    <name evidence="2" type="ORF">MYMAC_007147</name>
</gene>
<dbReference type="InterPro" id="IPR013216">
    <property type="entry name" value="Methyltransf_11"/>
</dbReference>
<dbReference type="PANTHER" id="PTHR43591:SF99">
    <property type="entry name" value="OS06G0646000 PROTEIN"/>
    <property type="match status" value="1"/>
</dbReference>
<dbReference type="OrthoDB" id="5421689at2"/>
<dbReference type="Gene3D" id="3.40.50.150">
    <property type="entry name" value="Vaccinia Virus protein VP39"/>
    <property type="match status" value="1"/>
</dbReference>
<keyword evidence="2" id="KW-0808">Transferase</keyword>
<dbReference type="GO" id="GO:0032259">
    <property type="term" value="P:methylation"/>
    <property type="evidence" value="ECO:0007669"/>
    <property type="project" value="UniProtKB-KW"/>
</dbReference>
<accession>A0A286SGL3</accession>
<proteinExistence type="predicted"/>